<dbReference type="Gene3D" id="2.60.40.10">
    <property type="entry name" value="Immunoglobulins"/>
    <property type="match status" value="1"/>
</dbReference>
<keyword evidence="4" id="KW-0326">Glycosidase</keyword>
<dbReference type="Gene3D" id="3.20.20.300">
    <property type="entry name" value="Glycoside hydrolase, family 3, N-terminal domain"/>
    <property type="match status" value="1"/>
</dbReference>
<evidence type="ECO:0000313" key="6">
    <source>
        <dbReference type="EMBL" id="KJE94694.1"/>
    </source>
</evidence>
<dbReference type="InterPro" id="IPR044993">
    <property type="entry name" value="BXL"/>
</dbReference>
<dbReference type="STRING" id="595528.A0A0D2X3Q0"/>
<dbReference type="InterPro" id="IPR036962">
    <property type="entry name" value="Glyco_hydro_3_N_sf"/>
</dbReference>
<dbReference type="InterPro" id="IPR036881">
    <property type="entry name" value="Glyco_hydro_3_C_sf"/>
</dbReference>
<dbReference type="SUPFAM" id="SSF52279">
    <property type="entry name" value="Beta-D-glucan exohydrolase, C-terminal domain"/>
    <property type="match status" value="1"/>
</dbReference>
<evidence type="ECO:0000256" key="3">
    <source>
        <dbReference type="ARBA" id="ARBA00022801"/>
    </source>
</evidence>
<dbReference type="OrthoDB" id="47059at2759"/>
<dbReference type="SMART" id="SM01217">
    <property type="entry name" value="Fn3_like"/>
    <property type="match status" value="1"/>
</dbReference>
<evidence type="ECO:0000256" key="1">
    <source>
        <dbReference type="ARBA" id="ARBA00005336"/>
    </source>
</evidence>
<dbReference type="GO" id="GO:0009044">
    <property type="term" value="F:xylan 1,4-beta-xylosidase activity"/>
    <property type="evidence" value="ECO:0007669"/>
    <property type="project" value="InterPro"/>
</dbReference>
<dbReference type="PANTHER" id="PTHR42721:SF3">
    <property type="entry name" value="BETA-D-XYLOSIDASE 5-RELATED"/>
    <property type="match status" value="1"/>
</dbReference>
<dbReference type="Pfam" id="PF14310">
    <property type="entry name" value="Fn3-like"/>
    <property type="match status" value="1"/>
</dbReference>
<dbReference type="Proteomes" id="UP000008743">
    <property type="component" value="Unassembled WGS sequence"/>
</dbReference>
<dbReference type="EMBL" id="KE346367">
    <property type="protein sequence ID" value="KJE94694.1"/>
    <property type="molecule type" value="Genomic_DNA"/>
</dbReference>
<dbReference type="InterPro" id="IPR026891">
    <property type="entry name" value="Fn3-like"/>
</dbReference>
<feature type="domain" description="Fibronectin type III-like" evidence="5">
    <location>
        <begin position="688"/>
        <end position="766"/>
    </location>
</feature>
<dbReference type="InterPro" id="IPR013783">
    <property type="entry name" value="Ig-like_fold"/>
</dbReference>
<comment type="similarity">
    <text evidence="1">Belongs to the glycosyl hydrolase 3 family.</text>
</comment>
<dbReference type="FunCoup" id="A0A0D2X3Q0">
    <property type="interactions" value="22"/>
</dbReference>
<dbReference type="RefSeq" id="XP_004346982.2">
    <property type="nucleotide sequence ID" value="XM_004346932.2"/>
</dbReference>
<proteinExistence type="inferred from homology"/>
<dbReference type="GO" id="GO:0031222">
    <property type="term" value="P:arabinan catabolic process"/>
    <property type="evidence" value="ECO:0007669"/>
    <property type="project" value="TreeGrafter"/>
</dbReference>
<keyword evidence="7" id="KW-1185">Reference proteome</keyword>
<evidence type="ECO:0000313" key="7">
    <source>
        <dbReference type="Proteomes" id="UP000008743"/>
    </source>
</evidence>
<dbReference type="Pfam" id="PF01915">
    <property type="entry name" value="Glyco_hydro_3_C"/>
    <property type="match status" value="1"/>
</dbReference>
<keyword evidence="2" id="KW-0732">Signal</keyword>
<keyword evidence="3" id="KW-0378">Hydrolase</keyword>
<dbReference type="GO" id="GO:0046556">
    <property type="term" value="F:alpha-L-arabinofuranosidase activity"/>
    <property type="evidence" value="ECO:0007669"/>
    <property type="project" value="TreeGrafter"/>
</dbReference>
<dbReference type="eggNOG" id="ENOG502QQ55">
    <property type="taxonomic scope" value="Eukaryota"/>
</dbReference>
<dbReference type="InterPro" id="IPR017853">
    <property type="entry name" value="GH"/>
</dbReference>
<dbReference type="SUPFAM" id="SSF51445">
    <property type="entry name" value="(Trans)glycosidases"/>
    <property type="match status" value="1"/>
</dbReference>
<dbReference type="AlphaFoldDB" id="A0A0D2X3Q0"/>
<dbReference type="GO" id="GO:0045493">
    <property type="term" value="P:xylan catabolic process"/>
    <property type="evidence" value="ECO:0007669"/>
    <property type="project" value="InterPro"/>
</dbReference>
<dbReference type="PRINTS" id="PR00133">
    <property type="entry name" value="GLHYDRLASE3"/>
</dbReference>
<dbReference type="Pfam" id="PF00933">
    <property type="entry name" value="Glyco_hydro_3"/>
    <property type="match status" value="1"/>
</dbReference>
<dbReference type="InterPro" id="IPR001764">
    <property type="entry name" value="Glyco_hydro_3_N"/>
</dbReference>
<evidence type="ECO:0000259" key="5">
    <source>
        <dbReference type="SMART" id="SM01217"/>
    </source>
</evidence>
<gene>
    <name evidence="6" type="ORF">CAOG_005297</name>
</gene>
<evidence type="ECO:0000256" key="2">
    <source>
        <dbReference type="ARBA" id="ARBA00022729"/>
    </source>
</evidence>
<sequence>MNATPVNFFFSLSWMMMMQFGWTCITIAVAALVVAPTARALTCEDAALRNLPFCNPNLAWEQRADDLVGRLTLQEKISQFGTTAPGVARLGVNAYEWWSEALHGVAESPGVNFTGNTPVSTCFPQIIGVGATFNLDSVAAMAQVISTEARAFANAGHAGLTYFTPNINIFRDPRWGRGQETPGEDPYLTSRYVETLVQNLQNGEDARYLKVVATCKHYTAYDMEDWGGIDRFHFNAVVSDQDLVETFMPPFEACVRVGKGASLMCSYNAVNGIPSCADDFINNEIAREQWGFDGYIVSDCGAIDCIQYTHNYTNTTQATCAAGIQGGCDLDCGDFYQSHLMDAIGNATLHEADLDFSLRRLFGHRIRLGEFDAASIQPYRQIPVSAINSQEHQELALQIARESIVLLGNDNNTLPFSLATVRKLAIIGPNADDAETLLGNYYGDAPYLITPLKGFQQLDPTLSITFVKGCDVNSTDTSGFVAAAAAAKAADATIVVVGLNQTVESENLDRTTLVLPGVQAELILALTAAARGPVILVVMSGSPIDLSNVIHPVRAALWIGYPGQAGGRALAEAVFGVFSPAGRLPFTVYPADYVNQLPMTNMDMRAGPGRTYRFYTGTPLFEFGHGLSYSTFQYTWSNSSSSSSSSATSQHSLSTAALAAQHLAARAPVEAVSFRVLVQNTGKMASDDVVLAFASFNASSIIDQSSSQFASPPIRSLVGFRRIHLAPGASQEIFFAVTSSQLAQVDSTGAQTLVPSRLQVAFGSDARLVAEIQLVGEPVSLSAPLRR</sequence>
<name>A0A0D2X3Q0_CAPO3</name>
<dbReference type="FunFam" id="3.40.50.1700:FF:000009">
    <property type="entry name" value="Periplasmic beta-glucosidase"/>
    <property type="match status" value="1"/>
</dbReference>
<evidence type="ECO:0000256" key="4">
    <source>
        <dbReference type="ARBA" id="ARBA00023295"/>
    </source>
</evidence>
<dbReference type="InterPro" id="IPR002772">
    <property type="entry name" value="Glyco_hydro_3_C"/>
</dbReference>
<dbReference type="Gene3D" id="3.40.50.1700">
    <property type="entry name" value="Glycoside hydrolase family 3 C-terminal domain"/>
    <property type="match status" value="1"/>
</dbReference>
<accession>A0A0D2X3Q0</accession>
<organism evidence="6 7">
    <name type="scientific">Capsaspora owczarzaki (strain ATCC 30864)</name>
    <dbReference type="NCBI Taxonomy" id="595528"/>
    <lineage>
        <taxon>Eukaryota</taxon>
        <taxon>Filasterea</taxon>
        <taxon>Capsaspora</taxon>
    </lineage>
</organism>
<protein>
    <submittedName>
        <fullName evidence="6">Beta-xylosidase</fullName>
    </submittedName>
</protein>
<dbReference type="PhylomeDB" id="A0A0D2X3Q0"/>
<dbReference type="PANTHER" id="PTHR42721">
    <property type="entry name" value="SUGAR HYDROLASE-RELATED"/>
    <property type="match status" value="1"/>
</dbReference>
<dbReference type="InParanoid" id="A0A0D2X3Q0"/>
<reference evidence="7" key="1">
    <citation type="submission" date="2011-02" db="EMBL/GenBank/DDBJ databases">
        <title>The Genome Sequence of Capsaspora owczarzaki ATCC 30864.</title>
        <authorList>
            <person name="Russ C."/>
            <person name="Cuomo C."/>
            <person name="Burger G."/>
            <person name="Gray M.W."/>
            <person name="Holland P.W.H."/>
            <person name="King N."/>
            <person name="Lang F.B.F."/>
            <person name="Roger A.J."/>
            <person name="Ruiz-Trillo I."/>
            <person name="Young S.K."/>
            <person name="Zeng Q."/>
            <person name="Gargeya S."/>
            <person name="Alvarado L."/>
            <person name="Berlin A."/>
            <person name="Chapman S.B."/>
            <person name="Chen Z."/>
            <person name="Freedman E."/>
            <person name="Gellesch M."/>
            <person name="Goldberg J."/>
            <person name="Griggs A."/>
            <person name="Gujja S."/>
            <person name="Heilman E."/>
            <person name="Heiman D."/>
            <person name="Howarth C."/>
            <person name="Mehta T."/>
            <person name="Neiman D."/>
            <person name="Pearson M."/>
            <person name="Roberts A."/>
            <person name="Saif S."/>
            <person name="Shea T."/>
            <person name="Shenoy N."/>
            <person name="Sisk P."/>
            <person name="Stolte C."/>
            <person name="Sykes S."/>
            <person name="White J."/>
            <person name="Yandava C."/>
            <person name="Haas B."/>
            <person name="Nusbaum C."/>
            <person name="Birren B."/>
        </authorList>
    </citation>
    <scope>NUCLEOTIDE SEQUENCE</scope>
    <source>
        <strain evidence="7">ATCC 30864</strain>
    </source>
</reference>